<dbReference type="Proteomes" id="UP001597085">
    <property type="component" value="Unassembled WGS sequence"/>
</dbReference>
<dbReference type="AlphaFoldDB" id="A0ABD6CTF2"/>
<dbReference type="Pfam" id="PF07992">
    <property type="entry name" value="Pyr_redox_2"/>
    <property type="match status" value="1"/>
</dbReference>
<accession>A0ABD6CTF2</accession>
<dbReference type="GO" id="GO:0016491">
    <property type="term" value="F:oxidoreductase activity"/>
    <property type="evidence" value="ECO:0007669"/>
    <property type="project" value="UniProtKB-KW"/>
</dbReference>
<evidence type="ECO:0000313" key="4">
    <source>
        <dbReference type="EMBL" id="MFD1600598.1"/>
    </source>
</evidence>
<evidence type="ECO:0000259" key="3">
    <source>
        <dbReference type="Pfam" id="PF07992"/>
    </source>
</evidence>
<dbReference type="PRINTS" id="PR00469">
    <property type="entry name" value="PNDRDTASEII"/>
</dbReference>
<proteinExistence type="predicted"/>
<dbReference type="EMBL" id="JBHUDK010000016">
    <property type="protein sequence ID" value="MFD1600598.1"/>
    <property type="molecule type" value="Genomic_DNA"/>
</dbReference>
<organism evidence="4 5">
    <name type="scientific">Halobellus rarus</name>
    <dbReference type="NCBI Taxonomy" id="1126237"/>
    <lineage>
        <taxon>Archaea</taxon>
        <taxon>Methanobacteriati</taxon>
        <taxon>Methanobacteriota</taxon>
        <taxon>Stenosarchaea group</taxon>
        <taxon>Halobacteria</taxon>
        <taxon>Halobacteriales</taxon>
        <taxon>Haloferacaceae</taxon>
        <taxon>Halobellus</taxon>
    </lineage>
</organism>
<dbReference type="Gene3D" id="3.50.50.60">
    <property type="entry name" value="FAD/NAD(P)-binding domain"/>
    <property type="match status" value="1"/>
</dbReference>
<dbReference type="InterPro" id="IPR036188">
    <property type="entry name" value="FAD/NAD-bd_sf"/>
</dbReference>
<protein>
    <submittedName>
        <fullName evidence="4">NAD(P)/FAD-dependent oxidoreductase</fullName>
    </submittedName>
</protein>
<feature type="domain" description="FAD/NAD(P)-binding" evidence="3">
    <location>
        <begin position="15"/>
        <end position="125"/>
    </location>
</feature>
<evidence type="ECO:0000256" key="1">
    <source>
        <dbReference type="ARBA" id="ARBA00022630"/>
    </source>
</evidence>
<sequence length="305" mass="34273">MSPNASTETASPSEYDVVIVGGGPAGCSAGVFTARAGLDTVIFDRGRSSLRQCAHLENYLGFPGGIDIETFYDLMHAHAETAGCEIIPDLVESVTRAADEGFVVETQEGRSLQTGRVVAATRYGSEYLKPLDDADEMFETHDHGGEEHEHFDRTYADPDGRTPIDGLYVASPLEEVSHQAITVAGHGALVGRHVTGDVRRDEGYWDEIAERVDWVRQERARDEEWGTRDRWREYFENHVPDDHGLSDEELAELREAEIDDRLDAYITDDEIDRRKQQAHDQILEHLDTDRIRAYLDRVDADTEAR</sequence>
<dbReference type="PANTHER" id="PTHR48105">
    <property type="entry name" value="THIOREDOXIN REDUCTASE 1-RELATED-RELATED"/>
    <property type="match status" value="1"/>
</dbReference>
<reference evidence="4 5" key="1">
    <citation type="journal article" date="2019" name="Int. J. Syst. Evol. Microbiol.">
        <title>The Global Catalogue of Microorganisms (GCM) 10K type strain sequencing project: providing services to taxonomists for standard genome sequencing and annotation.</title>
        <authorList>
            <consortium name="The Broad Institute Genomics Platform"/>
            <consortium name="The Broad Institute Genome Sequencing Center for Infectious Disease"/>
            <person name="Wu L."/>
            <person name="Ma J."/>
        </authorList>
    </citation>
    <scope>NUCLEOTIDE SEQUENCE [LARGE SCALE GENOMIC DNA]</scope>
    <source>
        <strain evidence="4 5">CGMCC 1.12121</strain>
    </source>
</reference>
<gene>
    <name evidence="4" type="ORF">ACFSBX_16790</name>
</gene>
<keyword evidence="5" id="KW-1185">Reference proteome</keyword>
<dbReference type="InterPro" id="IPR050097">
    <property type="entry name" value="Ferredoxin-NADP_redctase_2"/>
</dbReference>
<dbReference type="SUPFAM" id="SSF51905">
    <property type="entry name" value="FAD/NAD(P)-binding domain"/>
    <property type="match status" value="1"/>
</dbReference>
<dbReference type="RefSeq" id="WP_390278231.1">
    <property type="nucleotide sequence ID" value="NZ_JBHUDK010000016.1"/>
</dbReference>
<keyword evidence="2" id="KW-0560">Oxidoreductase</keyword>
<dbReference type="InterPro" id="IPR023753">
    <property type="entry name" value="FAD/NAD-binding_dom"/>
</dbReference>
<comment type="caution">
    <text evidence="4">The sequence shown here is derived from an EMBL/GenBank/DDBJ whole genome shotgun (WGS) entry which is preliminary data.</text>
</comment>
<evidence type="ECO:0000256" key="2">
    <source>
        <dbReference type="ARBA" id="ARBA00023002"/>
    </source>
</evidence>
<keyword evidence="1" id="KW-0285">Flavoprotein</keyword>
<evidence type="ECO:0000313" key="5">
    <source>
        <dbReference type="Proteomes" id="UP001597085"/>
    </source>
</evidence>
<name>A0ABD6CTF2_9EURY</name>